<feature type="domain" description="AMP-binding enzyme C-terminal" evidence="4">
    <location>
        <begin position="433"/>
        <end position="508"/>
    </location>
</feature>
<dbReference type="SUPFAM" id="SSF56801">
    <property type="entry name" value="Acetyl-CoA synthetase-like"/>
    <property type="match status" value="1"/>
</dbReference>
<dbReference type="OrthoDB" id="9803968at2"/>
<evidence type="ECO:0000259" key="3">
    <source>
        <dbReference type="Pfam" id="PF00501"/>
    </source>
</evidence>
<dbReference type="NCBIfam" id="NF004837">
    <property type="entry name" value="PRK06187.1"/>
    <property type="match status" value="1"/>
</dbReference>
<dbReference type="Pfam" id="PF13193">
    <property type="entry name" value="AMP-binding_C"/>
    <property type="match status" value="1"/>
</dbReference>
<dbReference type="EMBL" id="FNDK01000002">
    <property type="protein sequence ID" value="SDH17208.1"/>
    <property type="molecule type" value="Genomic_DNA"/>
</dbReference>
<dbReference type="Gene3D" id="3.40.50.12780">
    <property type="entry name" value="N-terminal domain of ligase-like"/>
    <property type="match status" value="1"/>
</dbReference>
<dbReference type="Gene3D" id="3.30.300.30">
    <property type="match status" value="1"/>
</dbReference>
<proteinExistence type="inferred from homology"/>
<feature type="domain" description="AMP-dependent synthetase/ligase" evidence="3">
    <location>
        <begin position="15"/>
        <end position="382"/>
    </location>
</feature>
<dbReference type="PANTHER" id="PTHR43201:SF5">
    <property type="entry name" value="MEDIUM-CHAIN ACYL-COA LIGASE ACSF2, MITOCHONDRIAL"/>
    <property type="match status" value="1"/>
</dbReference>
<dbReference type="FunFam" id="3.30.300.30:FF:000008">
    <property type="entry name" value="2,3-dihydroxybenzoate-AMP ligase"/>
    <property type="match status" value="1"/>
</dbReference>
<sequence length="527" mass="58869">MKDYSLVPAAHELLKRGAERHPNQEAVYDGTRRLSYAELEKESAALAQALLSLGVEKGDHVAVSLPNWHEFTVVLFTLSKIGAVIVPLNTKYKETEMEYILTNAKVKAAFFCESAEDNPLAEHFFRISEKSKYVEHFITVRFEHERAHSYHSLVDYGQGQDRELPDVSSKQPFAIMYTSGTTGKPKGAVLTHYNVVTTAEMTSEFMECTSDDVFLVPVPLFHIFGMVPSILTAAAASSKIVLLESFKAEKALQLIEQERVTVHHGVPTMFILELNHPRLQTYDLTSLRTGIAAAAPVPEEIVKKIRKEMNCEILVSYGMTEASPCLTATTFDDPDELRAETVGKAMPGVELKIVEQQSRESVKPGEVGEIVARTPGIMKGYYEMPEKTSEVLSSDGWYATGDLGTMDEDGYVRIAGRKKDLIIRGGYNIYPREVEEYFYKHQAVSEVAIIGLPDSVLGEVSCAVIKLKEEKAATEDDMRSFIRDKVAYYKVPDKFVFVPSLPMTASGKISRIALQKQMKQELETELK</sequence>
<name>A0A1G8A8G0_9BACI</name>
<keyword evidence="6" id="KW-1185">Reference proteome</keyword>
<dbReference type="InterPro" id="IPR025110">
    <property type="entry name" value="AMP-bd_C"/>
</dbReference>
<dbReference type="PROSITE" id="PS00455">
    <property type="entry name" value="AMP_BINDING"/>
    <property type="match status" value="1"/>
</dbReference>
<evidence type="ECO:0000256" key="1">
    <source>
        <dbReference type="ARBA" id="ARBA00006432"/>
    </source>
</evidence>
<dbReference type="Proteomes" id="UP000199163">
    <property type="component" value="Unassembled WGS sequence"/>
</dbReference>
<dbReference type="GO" id="GO:0006631">
    <property type="term" value="P:fatty acid metabolic process"/>
    <property type="evidence" value="ECO:0007669"/>
    <property type="project" value="TreeGrafter"/>
</dbReference>
<dbReference type="Pfam" id="PF00501">
    <property type="entry name" value="AMP-binding"/>
    <property type="match status" value="1"/>
</dbReference>
<dbReference type="InterPro" id="IPR045851">
    <property type="entry name" value="AMP-bd_C_sf"/>
</dbReference>
<dbReference type="STRING" id="568899.SAMN05192534_10262"/>
<dbReference type="AlphaFoldDB" id="A0A1G8A8G0"/>
<gene>
    <name evidence="5" type="ORF">SAMN05192534_10262</name>
</gene>
<dbReference type="PANTHER" id="PTHR43201">
    <property type="entry name" value="ACYL-COA SYNTHETASE"/>
    <property type="match status" value="1"/>
</dbReference>
<protein>
    <submittedName>
        <fullName evidence="5">Fatty-acyl-CoA synthase/long-chain acyl-CoA synthetase</fullName>
    </submittedName>
</protein>
<evidence type="ECO:0000256" key="2">
    <source>
        <dbReference type="ARBA" id="ARBA00022598"/>
    </source>
</evidence>
<dbReference type="InterPro" id="IPR000873">
    <property type="entry name" value="AMP-dep_synth/lig_dom"/>
</dbReference>
<evidence type="ECO:0000313" key="6">
    <source>
        <dbReference type="Proteomes" id="UP000199163"/>
    </source>
</evidence>
<dbReference type="InterPro" id="IPR020845">
    <property type="entry name" value="AMP-binding_CS"/>
</dbReference>
<dbReference type="RefSeq" id="WP_091271538.1">
    <property type="nucleotide sequence ID" value="NZ_FNDK01000002.1"/>
</dbReference>
<organism evidence="5 6">
    <name type="scientific">Alteribacillus persepolensis</name>
    <dbReference type="NCBI Taxonomy" id="568899"/>
    <lineage>
        <taxon>Bacteria</taxon>
        <taxon>Bacillati</taxon>
        <taxon>Bacillota</taxon>
        <taxon>Bacilli</taxon>
        <taxon>Bacillales</taxon>
        <taxon>Bacillaceae</taxon>
        <taxon>Alteribacillus</taxon>
    </lineage>
</organism>
<keyword evidence="2" id="KW-0436">Ligase</keyword>
<reference evidence="5 6" key="1">
    <citation type="submission" date="2016-10" db="EMBL/GenBank/DDBJ databases">
        <authorList>
            <person name="de Groot N.N."/>
        </authorList>
    </citation>
    <scope>NUCLEOTIDE SEQUENCE [LARGE SCALE GENOMIC DNA]</scope>
    <source>
        <strain evidence="5 6">DSM 21632</strain>
    </source>
</reference>
<evidence type="ECO:0000259" key="4">
    <source>
        <dbReference type="Pfam" id="PF13193"/>
    </source>
</evidence>
<dbReference type="InterPro" id="IPR042099">
    <property type="entry name" value="ANL_N_sf"/>
</dbReference>
<comment type="similarity">
    <text evidence="1">Belongs to the ATP-dependent AMP-binding enzyme family.</text>
</comment>
<evidence type="ECO:0000313" key="5">
    <source>
        <dbReference type="EMBL" id="SDH17208.1"/>
    </source>
</evidence>
<accession>A0A1G8A8G0</accession>
<dbReference type="GO" id="GO:0031956">
    <property type="term" value="F:medium-chain fatty acid-CoA ligase activity"/>
    <property type="evidence" value="ECO:0007669"/>
    <property type="project" value="TreeGrafter"/>
</dbReference>